<comment type="similarity">
    <text evidence="2 4">Belongs to the pyridoxal phosphate-binding protein YggS/PROSC family.</text>
</comment>
<evidence type="ECO:0000313" key="6">
    <source>
        <dbReference type="EMBL" id="SMC76274.1"/>
    </source>
</evidence>
<comment type="cofactor">
    <cofactor evidence="3">
        <name>pyridoxal 5'-phosphate</name>
        <dbReference type="ChEBI" id="CHEBI:597326"/>
    </cofactor>
</comment>
<dbReference type="GO" id="GO:0030170">
    <property type="term" value="F:pyridoxal phosphate binding"/>
    <property type="evidence" value="ECO:0007669"/>
    <property type="project" value="UniProtKB-UniRule"/>
</dbReference>
<proteinExistence type="inferred from homology"/>
<evidence type="ECO:0000256" key="3">
    <source>
        <dbReference type="PIRSR" id="PIRSR004848-1"/>
    </source>
</evidence>
<organism evidence="6 7">
    <name type="scientific">Moheibacter sediminis</name>
    <dbReference type="NCBI Taxonomy" id="1434700"/>
    <lineage>
        <taxon>Bacteria</taxon>
        <taxon>Pseudomonadati</taxon>
        <taxon>Bacteroidota</taxon>
        <taxon>Flavobacteriia</taxon>
        <taxon>Flavobacteriales</taxon>
        <taxon>Weeksellaceae</taxon>
        <taxon>Moheibacter</taxon>
    </lineage>
</organism>
<reference evidence="6 7" key="1">
    <citation type="submission" date="2017-04" db="EMBL/GenBank/DDBJ databases">
        <authorList>
            <person name="Afonso C.L."/>
            <person name="Miller P.J."/>
            <person name="Scott M.A."/>
            <person name="Spackman E."/>
            <person name="Goraichik I."/>
            <person name="Dimitrov K.M."/>
            <person name="Suarez D.L."/>
            <person name="Swayne D.E."/>
        </authorList>
    </citation>
    <scope>NUCLEOTIDE SEQUENCE [LARGE SCALE GENOMIC DNA]</scope>
    <source>
        <strain evidence="6 7">CGMCC 1.12708</strain>
    </source>
</reference>
<dbReference type="PANTHER" id="PTHR10146:SF14">
    <property type="entry name" value="PYRIDOXAL PHOSPHATE HOMEOSTASIS PROTEIN"/>
    <property type="match status" value="1"/>
</dbReference>
<protein>
    <recommendedName>
        <fullName evidence="2">Pyridoxal phosphate homeostasis protein</fullName>
        <shortName evidence="2">PLP homeostasis protein</shortName>
    </recommendedName>
</protein>
<evidence type="ECO:0000259" key="5">
    <source>
        <dbReference type="Pfam" id="PF01168"/>
    </source>
</evidence>
<evidence type="ECO:0000256" key="2">
    <source>
        <dbReference type="HAMAP-Rule" id="MF_02087"/>
    </source>
</evidence>
<keyword evidence="7" id="KW-1185">Reference proteome</keyword>
<dbReference type="Gene3D" id="3.20.20.10">
    <property type="entry name" value="Alanine racemase"/>
    <property type="match status" value="1"/>
</dbReference>
<feature type="modified residue" description="N6-(pyridoxal phosphate)lysine" evidence="2 3">
    <location>
        <position position="25"/>
    </location>
</feature>
<comment type="function">
    <text evidence="2">Pyridoxal 5'-phosphate (PLP)-binding protein, which is involved in PLP homeostasis.</text>
</comment>
<dbReference type="PIRSF" id="PIRSF004848">
    <property type="entry name" value="YBL036c_PLPDEIII"/>
    <property type="match status" value="1"/>
</dbReference>
<dbReference type="FunFam" id="3.20.20.10:FF:000018">
    <property type="entry name" value="Pyridoxal phosphate homeostasis protein"/>
    <property type="match status" value="1"/>
</dbReference>
<keyword evidence="1 2" id="KW-0663">Pyridoxal phosphate</keyword>
<dbReference type="Proteomes" id="UP000192393">
    <property type="component" value="Unassembled WGS sequence"/>
</dbReference>
<name>A0A1W2BU63_9FLAO</name>
<dbReference type="NCBIfam" id="TIGR00044">
    <property type="entry name" value="YggS family pyridoxal phosphate-dependent enzyme"/>
    <property type="match status" value="1"/>
</dbReference>
<dbReference type="SUPFAM" id="SSF51419">
    <property type="entry name" value="PLP-binding barrel"/>
    <property type="match status" value="1"/>
</dbReference>
<dbReference type="HAMAP" id="MF_02087">
    <property type="entry name" value="PLP_homeostasis"/>
    <property type="match status" value="1"/>
</dbReference>
<dbReference type="AlphaFoldDB" id="A0A1W2BU63"/>
<dbReference type="InterPro" id="IPR011078">
    <property type="entry name" value="PyrdxlP_homeostasis"/>
</dbReference>
<dbReference type="InterPro" id="IPR029066">
    <property type="entry name" value="PLP-binding_barrel"/>
</dbReference>
<dbReference type="CDD" id="cd00635">
    <property type="entry name" value="PLPDE_III_YBL036c_like"/>
    <property type="match status" value="1"/>
</dbReference>
<dbReference type="OrthoDB" id="9804072at2"/>
<gene>
    <name evidence="6" type="ORF">SAMN06296427_107126</name>
</gene>
<evidence type="ECO:0000256" key="4">
    <source>
        <dbReference type="RuleBase" id="RU004514"/>
    </source>
</evidence>
<feature type="domain" description="Alanine racemase N-terminal" evidence="5">
    <location>
        <begin position="3"/>
        <end position="215"/>
    </location>
</feature>
<dbReference type="EMBL" id="FWXS01000007">
    <property type="protein sequence ID" value="SMC76274.1"/>
    <property type="molecule type" value="Genomic_DNA"/>
</dbReference>
<dbReference type="STRING" id="1434700.SAMN06296427_107126"/>
<dbReference type="RefSeq" id="WP_084017805.1">
    <property type="nucleotide sequence ID" value="NZ_FWXS01000007.1"/>
</dbReference>
<evidence type="ECO:0000313" key="7">
    <source>
        <dbReference type="Proteomes" id="UP000192393"/>
    </source>
</evidence>
<dbReference type="Pfam" id="PF01168">
    <property type="entry name" value="Ala_racemase_N"/>
    <property type="match status" value="1"/>
</dbReference>
<sequence>MSIVENLQQVQNELPENVTLVAVSKTKPAEAIQELYDAGQIEFGENKVQELVSKYEFLPKDIKWHLIGHLQKNKVKYITEFVYLIHSVDNLDLLKEINKQAAKCSRIIPCLLQIKIAEEDSKFGMYAELAEEIISNYKSDYPNVEIVGLMGMSTFTEDENQIRSEFKYLKSVFDKLRTQNSELKTLSMGMSGDFKIAIEEGSTMVRVGSSIFGERNYH</sequence>
<dbReference type="InterPro" id="IPR001608">
    <property type="entry name" value="Ala_racemase_N"/>
</dbReference>
<dbReference type="PANTHER" id="PTHR10146">
    <property type="entry name" value="PROLINE SYNTHETASE CO-TRANSCRIBED BACTERIAL HOMOLOG PROTEIN"/>
    <property type="match status" value="1"/>
</dbReference>
<evidence type="ECO:0000256" key="1">
    <source>
        <dbReference type="ARBA" id="ARBA00022898"/>
    </source>
</evidence>
<accession>A0A1W2BU63</accession>